<gene>
    <name evidence="4" type="ORF">CONPUDRAFT_169118</name>
</gene>
<dbReference type="Proteomes" id="UP000053558">
    <property type="component" value="Unassembled WGS sequence"/>
</dbReference>
<keyword evidence="2" id="KW-0560">Oxidoreductase</keyword>
<name>A0A5M3M9U5_CONPW</name>
<dbReference type="InterPro" id="IPR002347">
    <property type="entry name" value="SDR_fam"/>
</dbReference>
<sequence length="283" mass="31297">MASSRVWFITGASSGFGRSMTEYILKNDGVVIATLRKPEVLADFIQQYPSDRLLVLKLDVTQKDDVVNAFSRAREAFGRIDVVFNNAAVLAIGEVESMDDETARKLFEVNFWGAASVTKEALKFFREVNNPMGGRLLQVSSGAGLRGPASNGYYTASKFAFEGFTESVIREVDPAWNIKVTIVEPGPFRTNITTDNVTVVPPHPAYDNPTLPGIACRNALADPADGDTEKAVAVINRLSLLEDPPMRLPLHRKVVGRMREKAQHFAETVEQYGSWTDDLYHID</sequence>
<evidence type="ECO:0000313" key="5">
    <source>
        <dbReference type="Proteomes" id="UP000053558"/>
    </source>
</evidence>
<dbReference type="CDD" id="cd05374">
    <property type="entry name" value="17beta-HSD-like_SDR_c"/>
    <property type="match status" value="1"/>
</dbReference>
<evidence type="ECO:0000256" key="1">
    <source>
        <dbReference type="ARBA" id="ARBA00006484"/>
    </source>
</evidence>
<evidence type="ECO:0000256" key="2">
    <source>
        <dbReference type="ARBA" id="ARBA00023002"/>
    </source>
</evidence>
<dbReference type="OrthoDB" id="1274115at2759"/>
<evidence type="ECO:0000256" key="3">
    <source>
        <dbReference type="RuleBase" id="RU000363"/>
    </source>
</evidence>
<organism evidence="4 5">
    <name type="scientific">Coniophora puteana (strain RWD-64-598)</name>
    <name type="common">Brown rot fungus</name>
    <dbReference type="NCBI Taxonomy" id="741705"/>
    <lineage>
        <taxon>Eukaryota</taxon>
        <taxon>Fungi</taxon>
        <taxon>Dikarya</taxon>
        <taxon>Basidiomycota</taxon>
        <taxon>Agaricomycotina</taxon>
        <taxon>Agaricomycetes</taxon>
        <taxon>Agaricomycetidae</taxon>
        <taxon>Boletales</taxon>
        <taxon>Coniophorineae</taxon>
        <taxon>Coniophoraceae</taxon>
        <taxon>Coniophora</taxon>
    </lineage>
</organism>
<dbReference type="InterPro" id="IPR036291">
    <property type="entry name" value="NAD(P)-bd_dom_sf"/>
</dbReference>
<dbReference type="OMA" id="SCGFYSA"/>
<evidence type="ECO:0000313" key="4">
    <source>
        <dbReference type="EMBL" id="EIW75867.1"/>
    </source>
</evidence>
<comment type="similarity">
    <text evidence="1 3">Belongs to the short-chain dehydrogenases/reductases (SDR) family.</text>
</comment>
<dbReference type="AlphaFoldDB" id="A0A5M3M9U5"/>
<comment type="caution">
    <text evidence="4">The sequence shown here is derived from an EMBL/GenBank/DDBJ whole genome shotgun (WGS) entry which is preliminary data.</text>
</comment>
<dbReference type="Pfam" id="PF00106">
    <property type="entry name" value="adh_short"/>
    <property type="match status" value="1"/>
</dbReference>
<keyword evidence="5" id="KW-1185">Reference proteome</keyword>
<dbReference type="SUPFAM" id="SSF51735">
    <property type="entry name" value="NAD(P)-binding Rossmann-fold domains"/>
    <property type="match status" value="1"/>
</dbReference>
<dbReference type="GO" id="GO:0016491">
    <property type="term" value="F:oxidoreductase activity"/>
    <property type="evidence" value="ECO:0007669"/>
    <property type="project" value="UniProtKB-KW"/>
</dbReference>
<dbReference type="GeneID" id="19206154"/>
<dbReference type="Gene3D" id="3.40.50.720">
    <property type="entry name" value="NAD(P)-binding Rossmann-like Domain"/>
    <property type="match status" value="1"/>
</dbReference>
<reference evidence="5" key="1">
    <citation type="journal article" date="2012" name="Science">
        <title>The Paleozoic origin of enzymatic lignin decomposition reconstructed from 31 fungal genomes.</title>
        <authorList>
            <person name="Floudas D."/>
            <person name="Binder M."/>
            <person name="Riley R."/>
            <person name="Barry K."/>
            <person name="Blanchette R.A."/>
            <person name="Henrissat B."/>
            <person name="Martinez A.T."/>
            <person name="Otillar R."/>
            <person name="Spatafora J.W."/>
            <person name="Yadav J.S."/>
            <person name="Aerts A."/>
            <person name="Benoit I."/>
            <person name="Boyd A."/>
            <person name="Carlson A."/>
            <person name="Copeland A."/>
            <person name="Coutinho P.M."/>
            <person name="de Vries R.P."/>
            <person name="Ferreira P."/>
            <person name="Findley K."/>
            <person name="Foster B."/>
            <person name="Gaskell J."/>
            <person name="Glotzer D."/>
            <person name="Gorecki P."/>
            <person name="Heitman J."/>
            <person name="Hesse C."/>
            <person name="Hori C."/>
            <person name="Igarashi K."/>
            <person name="Jurgens J.A."/>
            <person name="Kallen N."/>
            <person name="Kersten P."/>
            <person name="Kohler A."/>
            <person name="Kuees U."/>
            <person name="Kumar T.K.A."/>
            <person name="Kuo A."/>
            <person name="LaButti K."/>
            <person name="Larrondo L.F."/>
            <person name="Lindquist E."/>
            <person name="Ling A."/>
            <person name="Lombard V."/>
            <person name="Lucas S."/>
            <person name="Lundell T."/>
            <person name="Martin R."/>
            <person name="McLaughlin D.J."/>
            <person name="Morgenstern I."/>
            <person name="Morin E."/>
            <person name="Murat C."/>
            <person name="Nagy L.G."/>
            <person name="Nolan M."/>
            <person name="Ohm R.A."/>
            <person name="Patyshakuliyeva A."/>
            <person name="Rokas A."/>
            <person name="Ruiz-Duenas F.J."/>
            <person name="Sabat G."/>
            <person name="Salamov A."/>
            <person name="Samejima M."/>
            <person name="Schmutz J."/>
            <person name="Slot J.C."/>
            <person name="St John F."/>
            <person name="Stenlid J."/>
            <person name="Sun H."/>
            <person name="Sun S."/>
            <person name="Syed K."/>
            <person name="Tsang A."/>
            <person name="Wiebenga A."/>
            <person name="Young D."/>
            <person name="Pisabarro A."/>
            <person name="Eastwood D.C."/>
            <person name="Martin F."/>
            <person name="Cullen D."/>
            <person name="Grigoriev I.V."/>
            <person name="Hibbett D.S."/>
        </authorList>
    </citation>
    <scope>NUCLEOTIDE SEQUENCE [LARGE SCALE GENOMIC DNA]</scope>
    <source>
        <strain evidence="5">RWD-64-598 SS2</strain>
    </source>
</reference>
<dbReference type="PRINTS" id="PR00081">
    <property type="entry name" value="GDHRDH"/>
</dbReference>
<dbReference type="PANTHER" id="PTHR43976:SF16">
    <property type="entry name" value="SHORT-CHAIN DEHYDROGENASE_REDUCTASE FAMILY PROTEIN"/>
    <property type="match status" value="1"/>
</dbReference>
<dbReference type="PRINTS" id="PR00080">
    <property type="entry name" value="SDRFAMILY"/>
</dbReference>
<protein>
    <submittedName>
        <fullName evidence="4">NAD(P)-binding protein</fullName>
    </submittedName>
</protein>
<dbReference type="PANTHER" id="PTHR43976">
    <property type="entry name" value="SHORT CHAIN DEHYDROGENASE"/>
    <property type="match status" value="1"/>
</dbReference>
<dbReference type="KEGG" id="cput:CONPUDRAFT_169118"/>
<dbReference type="EMBL" id="JH711587">
    <property type="protein sequence ID" value="EIW75867.1"/>
    <property type="molecule type" value="Genomic_DNA"/>
</dbReference>
<proteinExistence type="inferred from homology"/>
<dbReference type="InterPro" id="IPR051911">
    <property type="entry name" value="SDR_oxidoreductase"/>
</dbReference>
<accession>A0A5M3M9U5</accession>
<dbReference type="RefSeq" id="XP_007773873.1">
    <property type="nucleotide sequence ID" value="XM_007775683.1"/>
</dbReference>